<gene>
    <name evidence="2" type="ORF">TI39_contig311g00014</name>
</gene>
<dbReference type="OrthoDB" id="3655896at2759"/>
<dbReference type="AlphaFoldDB" id="A0A0F4GTS3"/>
<feature type="region of interest" description="Disordered" evidence="1">
    <location>
        <begin position="564"/>
        <end position="585"/>
    </location>
</feature>
<feature type="region of interest" description="Disordered" evidence="1">
    <location>
        <begin position="1"/>
        <end position="22"/>
    </location>
</feature>
<evidence type="ECO:0000256" key="1">
    <source>
        <dbReference type="SAM" id="MobiDB-lite"/>
    </source>
</evidence>
<dbReference type="Proteomes" id="UP000033647">
    <property type="component" value="Unassembled WGS sequence"/>
</dbReference>
<protein>
    <submittedName>
        <fullName evidence="2">Uncharacterized protein</fullName>
    </submittedName>
</protein>
<evidence type="ECO:0000313" key="3">
    <source>
        <dbReference type="Proteomes" id="UP000033647"/>
    </source>
</evidence>
<feature type="compositionally biased region" description="Basic and acidic residues" evidence="1">
    <location>
        <begin position="93"/>
        <end position="121"/>
    </location>
</feature>
<evidence type="ECO:0000313" key="2">
    <source>
        <dbReference type="EMBL" id="KJY00817.1"/>
    </source>
</evidence>
<proteinExistence type="predicted"/>
<feature type="compositionally biased region" description="Polar residues" evidence="1">
    <location>
        <begin position="317"/>
        <end position="326"/>
    </location>
</feature>
<sequence length="1203" mass="133784">MAGDKSSGKKDEDESGKKKDDRPLKFCDVCKKSKPGPDRPRVDGGRQCPACYAAARKSESAWKFCDVCKKNKQTFTGGQCTACYQAARRKSGSGKEKDESGKKEDESGKKEDGSESGKMKDDRPLKFCNVCKKSKPGRDKPRADGGRQCHACYLVARREWESVKEKDRALKFCDKCKQSKPGAHHIRPEGGRWCHACYLVARREWESVKEKDRALNFCDECKQSKPGTDHIRPEGGRQCGACHTRKGGHEYAGKEPPAMLKCDKCKNDVPPGQVTLPRPEGRVWCPACFEPKRSREPPELQSSEAAAHHPAKKLKLTHQSGASSSLEGKKGRICASCGTQELDDPEADRCVRCEELHNAYGDQEPPFRPLNNAVSGIAIYTYAEIRELALQSFGQRHPGHDPSTHNEQPSTTRGNYWFMLVKELREALRYRGAIRDIAITRRRDLIRYLQILDALDGLLPRPQPTASMYHAMSAQALEALARDTGYFRQRSPPPATGENFAQYLCRVNLSDSTLPLEIESTELDEQSMLGDDDQSMLDPMLRDYDQSMQDDQAVAQAVEQSVVDLDDTTPSIPEQTGSGGGVGIDSDAEAIASLQSTLMHSQYPGETGSVGLLCGPRAWAASRIERIRQLANEDRSRERPYMPVEEMMHEGLMLMFTNYVPGQPIERGVNDRGTTTPAYDAYITAILAQRQAEGWDERTLHDEAWEMLSMKNFDSVQVAALDQLAQDAHLGGETPDFGLGVVVAQYIHPVTHREVPAYAVIQRAGDPNVPHIWIHNSLGLGRGNYNHFESFVQGGNYEAAFEWGLTTGDADITPRLRFDRTDPAAVETEAQRIARENTNRQVQDSWRLGQIRRSCTRCQQLNVTDCGGKPGGICRRCQDAGLTQVDCEFDRPAAFVPVGMPASQITEEFMKRPGKGSLTRQEIIASTEPQTLPTEGDYFYVFVTTRMSSAPGAPGVQAHSADAATSVNTYDILLNSQLHNDTDEGRRPGGPAANMLMRTFVMPFSRHGAKDVPTNIINLNDPVLLAFVDTMVQIMIAAATNTNPPVEIHFLTMGIAGFRVPFHGWVGFYLNVRQHDLQNGTNVADTIYLVPVVAFHYVDGGPWSIDPGRRITTWLRYGSKAVRKFKLRDLYRRWQHHNDIAQLIENNQPLPHGPIAPAEQDLDDFLEGLSQEARLRMAHLGLNTVPLAATVLARNIGRGSPWQ</sequence>
<feature type="region of interest" description="Disordered" evidence="1">
    <location>
        <begin position="296"/>
        <end position="328"/>
    </location>
</feature>
<feature type="region of interest" description="Disordered" evidence="1">
    <location>
        <begin position="87"/>
        <end position="121"/>
    </location>
</feature>
<name>A0A0F4GTS3_9PEZI</name>
<keyword evidence="3" id="KW-1185">Reference proteome</keyword>
<dbReference type="EMBL" id="LAFY01000303">
    <property type="protein sequence ID" value="KJY00817.1"/>
    <property type="molecule type" value="Genomic_DNA"/>
</dbReference>
<comment type="caution">
    <text evidence="2">The sequence shown here is derived from an EMBL/GenBank/DDBJ whole genome shotgun (WGS) entry which is preliminary data.</text>
</comment>
<reference evidence="2 3" key="1">
    <citation type="submission" date="2015-03" db="EMBL/GenBank/DDBJ databases">
        <title>RNA-seq based gene annotation and comparative genomics of four Zymoseptoria species reveal species-specific pathogenicity related genes and transposable element activity.</title>
        <authorList>
            <person name="Grandaubert J."/>
            <person name="Bhattacharyya A."/>
            <person name="Stukenbrock E.H."/>
        </authorList>
    </citation>
    <scope>NUCLEOTIDE SEQUENCE [LARGE SCALE GENOMIC DNA]</scope>
    <source>
        <strain evidence="2 3">Zb18110</strain>
    </source>
</reference>
<organism evidence="2 3">
    <name type="scientific">Zymoseptoria brevis</name>
    <dbReference type="NCBI Taxonomy" id="1047168"/>
    <lineage>
        <taxon>Eukaryota</taxon>
        <taxon>Fungi</taxon>
        <taxon>Dikarya</taxon>
        <taxon>Ascomycota</taxon>
        <taxon>Pezizomycotina</taxon>
        <taxon>Dothideomycetes</taxon>
        <taxon>Dothideomycetidae</taxon>
        <taxon>Mycosphaerellales</taxon>
        <taxon>Mycosphaerellaceae</taxon>
        <taxon>Zymoseptoria</taxon>
    </lineage>
</organism>
<accession>A0A0F4GTS3</accession>